<evidence type="ECO:0000313" key="3">
    <source>
        <dbReference type="Proteomes" id="UP000706891"/>
    </source>
</evidence>
<dbReference type="Proteomes" id="UP000706891">
    <property type="component" value="Unassembled WGS sequence"/>
</dbReference>
<dbReference type="AlphaFoldDB" id="A0A938WVF6"/>
<name>A0A938WVF6_9BACT</name>
<dbReference type="RefSeq" id="WP_205105985.1">
    <property type="nucleotide sequence ID" value="NZ_JACJJG010000158.1"/>
</dbReference>
<keyword evidence="3" id="KW-1185">Reference proteome</keyword>
<gene>
    <name evidence="2" type="ORF">H6A34_13775</name>
</gene>
<feature type="compositionally biased region" description="Polar residues" evidence="1">
    <location>
        <begin position="1"/>
        <end position="14"/>
    </location>
</feature>
<evidence type="ECO:0000256" key="1">
    <source>
        <dbReference type="SAM" id="MobiDB-lite"/>
    </source>
</evidence>
<sequence>MKTETVNSISSQEGLQEKREETNVVDETQARLATYVTPGEAATFTQEVKKICELSPKLFARVLTGLYLLDLLGAEQADEIIAGRLVMNRWPKPKAVNSMAVSIMEDGMQIMLLVIPGTVAVQMGYAVEDFEGNQIPEEQLARTVVIVDGQTRYMAIRKIMKEHPDKAPANVFAYFPTNWTDLTKMLQAINLKVFTWKNSDFITGVIGLDNIDEDVKVALKYVKTLEESGYNYTAACEFVTLHKGIIKKPGLVKAMSGTTDKLKFDDAKYGIEIHKAAQGKFAAKNEDVLMNKAVPEFVIDKWNGVCNDLIKKEAKAYMVAFFNSLSGDEIKEIVSPSGYKRGCGKSKAAFVTDLFNDAFDKFAANHPLEEFKGKAE</sequence>
<comment type="caution">
    <text evidence="2">The sequence shown here is derived from an EMBL/GenBank/DDBJ whole genome shotgun (WGS) entry which is preliminary data.</text>
</comment>
<feature type="region of interest" description="Disordered" evidence="1">
    <location>
        <begin position="1"/>
        <end position="24"/>
    </location>
</feature>
<protein>
    <submittedName>
        <fullName evidence="2">Uncharacterized protein</fullName>
    </submittedName>
</protein>
<evidence type="ECO:0000313" key="2">
    <source>
        <dbReference type="EMBL" id="MBM6674928.1"/>
    </source>
</evidence>
<organism evidence="2 3">
    <name type="scientific">Marseilla massiliensis</name>
    <dbReference type="NCBI Taxonomy" id="1841864"/>
    <lineage>
        <taxon>Bacteria</taxon>
        <taxon>Pseudomonadati</taxon>
        <taxon>Bacteroidota</taxon>
        <taxon>Bacteroidia</taxon>
        <taxon>Bacteroidales</taxon>
        <taxon>Prevotellaceae</taxon>
        <taxon>Marseilla</taxon>
    </lineage>
</organism>
<reference evidence="2" key="2">
    <citation type="journal article" date="2021" name="Sci. Rep.">
        <title>The distribution of antibiotic resistance genes in chicken gut microbiota commensals.</title>
        <authorList>
            <person name="Juricova H."/>
            <person name="Matiasovicova J."/>
            <person name="Kubasova T."/>
            <person name="Cejkova D."/>
            <person name="Rychlik I."/>
        </authorList>
    </citation>
    <scope>NUCLEOTIDE SEQUENCE</scope>
    <source>
        <strain evidence="2">An824</strain>
    </source>
</reference>
<accession>A0A938WVF6</accession>
<dbReference type="EMBL" id="JACJJG010000158">
    <property type="protein sequence ID" value="MBM6674928.1"/>
    <property type="molecule type" value="Genomic_DNA"/>
</dbReference>
<reference evidence="2" key="1">
    <citation type="submission" date="2020-08" db="EMBL/GenBank/DDBJ databases">
        <authorList>
            <person name="Cejkova D."/>
            <person name="Kubasova T."/>
            <person name="Jahodarova E."/>
            <person name="Rychlik I."/>
        </authorList>
    </citation>
    <scope>NUCLEOTIDE SEQUENCE</scope>
    <source>
        <strain evidence="2">An824</strain>
    </source>
</reference>
<proteinExistence type="predicted"/>